<dbReference type="GO" id="GO:0055075">
    <property type="term" value="P:potassium ion homeostasis"/>
    <property type="evidence" value="ECO:0007669"/>
    <property type="project" value="TreeGrafter"/>
</dbReference>
<dbReference type="AlphaFoldDB" id="A0A7R9FES7"/>
<sequence length="343" mass="36232">MMLMIFWYYLLQDIEEGPSSPGAGSQNEVHGIKLGWIQGVLIPCLLNIWGVMLFLRLSWVVGQAGIGESLFIIAISAVVCVLTTLSLSAISTNGEVKGGGIYYIISRSLGPEFGASIGIVFAFANAVAASMNTIGFCDSLNDLLNSFGLKIIDGGVNDVRIVGIMALAVMIIICAVGMEWESKAQNVLVVIIVGAIIDFIAGACVGPNDDEAKAKGFAGFGTSVLATNWKPQYTFSEGKQQDFFSVFAIFFPSVTGIQAGANISGDLKDPAGAIPKGTLLSLLISMASYAIFVVFAGGAALRDASGNVSELINNTYIECRENGGTCGYGLNNSYSVRKDTYKF</sequence>
<dbReference type="FunFam" id="1.20.1740.10:FF:000013">
    <property type="entry name" value="Solute carrier family 12 member"/>
    <property type="match status" value="1"/>
</dbReference>
<evidence type="ECO:0000256" key="8">
    <source>
        <dbReference type="SAM" id="Phobius"/>
    </source>
</evidence>
<evidence type="ECO:0000256" key="5">
    <source>
        <dbReference type="ARBA" id="ARBA00022692"/>
    </source>
</evidence>
<feature type="domain" description="Amino acid permease/ SLC12A" evidence="9">
    <location>
        <begin position="39"/>
        <end position="314"/>
    </location>
</feature>
<feature type="transmembrane region" description="Helical" evidence="8">
    <location>
        <begin position="113"/>
        <end position="137"/>
    </location>
</feature>
<dbReference type="GO" id="GO:0016020">
    <property type="term" value="C:membrane"/>
    <property type="evidence" value="ECO:0007669"/>
    <property type="project" value="UniProtKB-SubCell"/>
</dbReference>
<keyword evidence="4" id="KW-0813">Transport</keyword>
<dbReference type="GO" id="GO:0055078">
    <property type="term" value="P:sodium ion homeostasis"/>
    <property type="evidence" value="ECO:0007669"/>
    <property type="project" value="TreeGrafter"/>
</dbReference>
<organism evidence="10">
    <name type="scientific">Timema tahoe</name>
    <dbReference type="NCBI Taxonomy" id="61484"/>
    <lineage>
        <taxon>Eukaryota</taxon>
        <taxon>Metazoa</taxon>
        <taxon>Ecdysozoa</taxon>
        <taxon>Arthropoda</taxon>
        <taxon>Hexapoda</taxon>
        <taxon>Insecta</taxon>
        <taxon>Pterygota</taxon>
        <taxon>Neoptera</taxon>
        <taxon>Polyneoptera</taxon>
        <taxon>Phasmatodea</taxon>
        <taxon>Timematodea</taxon>
        <taxon>Timematoidea</taxon>
        <taxon>Timematidae</taxon>
        <taxon>Timema</taxon>
    </lineage>
</organism>
<keyword evidence="7 8" id="KW-0472">Membrane</keyword>
<evidence type="ECO:0000313" key="10">
    <source>
        <dbReference type="EMBL" id="CAD7452094.1"/>
    </source>
</evidence>
<feature type="transmembrane region" description="Helical" evidence="8">
    <location>
        <begin position="281"/>
        <end position="301"/>
    </location>
</feature>
<comment type="subcellular location">
    <subcellularLocation>
        <location evidence="1">Membrane</location>
        <topology evidence="1">Multi-pass membrane protein</topology>
    </subcellularLocation>
</comment>
<dbReference type="GO" id="GO:1990573">
    <property type="term" value="P:potassium ion import across plasma membrane"/>
    <property type="evidence" value="ECO:0007669"/>
    <property type="project" value="TreeGrafter"/>
</dbReference>
<evidence type="ECO:0000256" key="4">
    <source>
        <dbReference type="ARBA" id="ARBA00022448"/>
    </source>
</evidence>
<proteinExistence type="inferred from homology"/>
<accession>A0A7R9FES7</accession>
<comment type="similarity">
    <text evidence="2">Belongs to the SLC12A transporter family.</text>
</comment>
<feature type="transmembrane region" description="Helical" evidence="8">
    <location>
        <begin position="184"/>
        <end position="205"/>
    </location>
</feature>
<feature type="transmembrane region" description="Helical" evidence="8">
    <location>
        <begin position="36"/>
        <end position="57"/>
    </location>
</feature>
<evidence type="ECO:0000256" key="3">
    <source>
        <dbReference type="ARBA" id="ARBA00019359"/>
    </source>
</evidence>
<dbReference type="Gene3D" id="1.20.1740.10">
    <property type="entry name" value="Amino acid/polyamine transporter I"/>
    <property type="match status" value="1"/>
</dbReference>
<dbReference type="GO" id="GO:0006884">
    <property type="term" value="P:cell volume homeostasis"/>
    <property type="evidence" value="ECO:0007669"/>
    <property type="project" value="TreeGrafter"/>
</dbReference>
<dbReference type="GO" id="GO:0055064">
    <property type="term" value="P:chloride ion homeostasis"/>
    <property type="evidence" value="ECO:0007669"/>
    <property type="project" value="TreeGrafter"/>
</dbReference>
<dbReference type="PANTHER" id="PTHR11827:SF48">
    <property type="entry name" value="GH09711P"/>
    <property type="match status" value="1"/>
</dbReference>
<dbReference type="GO" id="GO:0008511">
    <property type="term" value="F:sodium:potassium:chloride symporter activity"/>
    <property type="evidence" value="ECO:0007669"/>
    <property type="project" value="TreeGrafter"/>
</dbReference>
<keyword evidence="6 8" id="KW-1133">Transmembrane helix</keyword>
<reference evidence="10" key="1">
    <citation type="submission" date="2020-11" db="EMBL/GenBank/DDBJ databases">
        <authorList>
            <person name="Tran Van P."/>
        </authorList>
    </citation>
    <scope>NUCLEOTIDE SEQUENCE</scope>
</reference>
<dbReference type="Pfam" id="PF00324">
    <property type="entry name" value="AA_permease"/>
    <property type="match status" value="1"/>
</dbReference>
<dbReference type="PANTHER" id="PTHR11827">
    <property type="entry name" value="SOLUTE CARRIER FAMILY 12, CATION COTRANSPORTERS"/>
    <property type="match status" value="1"/>
</dbReference>
<dbReference type="InterPro" id="IPR004841">
    <property type="entry name" value="AA-permease/SLC12A_dom"/>
</dbReference>
<dbReference type="InterPro" id="IPR004842">
    <property type="entry name" value="SLC12A_fam"/>
</dbReference>
<feature type="transmembrane region" description="Helical" evidence="8">
    <location>
        <begin position="158"/>
        <end position="178"/>
    </location>
</feature>
<feature type="transmembrane region" description="Helical" evidence="8">
    <location>
        <begin position="69"/>
        <end position="90"/>
    </location>
</feature>
<evidence type="ECO:0000256" key="6">
    <source>
        <dbReference type="ARBA" id="ARBA00022989"/>
    </source>
</evidence>
<gene>
    <name evidence="10" type="ORF">TTEB3V08_LOCUS283</name>
</gene>
<evidence type="ECO:0000256" key="1">
    <source>
        <dbReference type="ARBA" id="ARBA00004141"/>
    </source>
</evidence>
<evidence type="ECO:0000256" key="2">
    <source>
        <dbReference type="ARBA" id="ARBA00010593"/>
    </source>
</evidence>
<dbReference type="EMBL" id="OE000035">
    <property type="protein sequence ID" value="CAD7452094.1"/>
    <property type="molecule type" value="Genomic_DNA"/>
</dbReference>
<feature type="transmembrane region" description="Helical" evidence="8">
    <location>
        <begin position="243"/>
        <end position="261"/>
    </location>
</feature>
<evidence type="ECO:0000256" key="7">
    <source>
        <dbReference type="ARBA" id="ARBA00023136"/>
    </source>
</evidence>
<keyword evidence="5 8" id="KW-0812">Transmembrane</keyword>
<protein>
    <recommendedName>
        <fullName evidence="3">Solute carrier family 12 member 9</fullName>
    </recommendedName>
</protein>
<evidence type="ECO:0000259" key="9">
    <source>
        <dbReference type="Pfam" id="PF00324"/>
    </source>
</evidence>
<name>A0A7R9FES7_9NEOP</name>